<evidence type="ECO:0000256" key="1">
    <source>
        <dbReference type="SAM" id="Phobius"/>
    </source>
</evidence>
<proteinExistence type="predicted"/>
<feature type="transmembrane region" description="Helical" evidence="1">
    <location>
        <begin position="342"/>
        <end position="361"/>
    </location>
</feature>
<keyword evidence="1" id="KW-1133">Transmembrane helix</keyword>
<dbReference type="PRINTS" id="PR00303">
    <property type="entry name" value="SECYTRNLCASE"/>
</dbReference>
<feature type="transmembrane region" description="Helical" evidence="1">
    <location>
        <begin position="145"/>
        <end position="164"/>
    </location>
</feature>
<comment type="caution">
    <text evidence="2">The sequence shown here is derived from an EMBL/GenBank/DDBJ whole genome shotgun (WGS) entry which is preliminary data.</text>
</comment>
<dbReference type="OrthoDB" id="8410488at2"/>
<name>A0A5C5CCD0_9HYPH</name>
<dbReference type="InterPro" id="IPR023201">
    <property type="entry name" value="SecY_dom_sf"/>
</dbReference>
<accession>A0A5C5CCD0</accession>
<feature type="transmembrane region" description="Helical" evidence="1">
    <location>
        <begin position="66"/>
        <end position="87"/>
    </location>
</feature>
<dbReference type="Gene3D" id="1.10.3370.10">
    <property type="entry name" value="SecY subunit domain"/>
    <property type="match status" value="1"/>
</dbReference>
<feature type="transmembrane region" description="Helical" evidence="1">
    <location>
        <begin position="278"/>
        <end position="297"/>
    </location>
</feature>
<keyword evidence="1" id="KW-0472">Membrane</keyword>
<feature type="transmembrane region" description="Helical" evidence="1">
    <location>
        <begin position="176"/>
        <end position="198"/>
    </location>
</feature>
<dbReference type="Pfam" id="PF00344">
    <property type="entry name" value="SecY"/>
    <property type="match status" value="1"/>
</dbReference>
<feature type="transmembrane region" description="Helical" evidence="1">
    <location>
        <begin position="108"/>
        <end position="125"/>
    </location>
</feature>
<protein>
    <submittedName>
        <fullName evidence="2">Preprotein translocase subunit SecY</fullName>
    </submittedName>
</protein>
<dbReference type="GO" id="GO:0015031">
    <property type="term" value="P:protein transport"/>
    <property type="evidence" value="ECO:0007669"/>
    <property type="project" value="InterPro"/>
</dbReference>
<sequence length="373" mass="39448">MWRVLSKIICMSIDSLPPDRSATLLWQSVVPVTAAVIVVLVASQIPLPGIDTSVLSEQAIYSPNGALARFSIFALGVMPLFTVLAHVEIAKLIFPSLARCQIASSGNAFRISVVIKFIVLLLTAIQGYGMMSALAAMDVVDGSPGATSVGIVSFVGTTAVLIWLNDMARFPNLGNGVWLLLAIPLLGALPLDFVTSIELARFGAVPAMDWLIATPVILLAVWMIVVANALLSGKGGEAAPTLSLTVLLWPPFLASTVAGYLFIVPLVFAPELFSDTPWLLNLAALALSTILVPLFVYGYYRLISIVQPEIACGEIRSILVVVAGVQILVCIGMGILKQATSFSFIPSGGMLIVCVTVMLALRWSLGGRSLVGT</sequence>
<dbReference type="Proteomes" id="UP000313390">
    <property type="component" value="Unassembled WGS sequence"/>
</dbReference>
<feature type="transmembrane region" description="Helical" evidence="1">
    <location>
        <begin position="243"/>
        <end position="266"/>
    </location>
</feature>
<dbReference type="EMBL" id="VEWK01000018">
    <property type="protein sequence ID" value="TNV08950.1"/>
    <property type="molecule type" value="Genomic_DNA"/>
</dbReference>
<feature type="transmembrane region" description="Helical" evidence="1">
    <location>
        <begin position="210"/>
        <end position="231"/>
    </location>
</feature>
<dbReference type="AlphaFoldDB" id="A0A5C5CCD0"/>
<dbReference type="SUPFAM" id="SSF103491">
    <property type="entry name" value="Preprotein translocase SecY subunit"/>
    <property type="match status" value="1"/>
</dbReference>
<reference evidence="2 3" key="1">
    <citation type="journal article" date="2011" name="Int. J. Syst. Evol. Microbiol.">
        <title>Ochrobactrum pecoris sp. nov., isolated from farm animals.</title>
        <authorList>
            <person name="Kampfer P."/>
            <person name="Huber B."/>
            <person name="Busse H.J."/>
            <person name="Scholz H.C."/>
            <person name="Tomaso H."/>
            <person name="Hotzel H."/>
            <person name="Melzer F."/>
        </authorList>
    </citation>
    <scope>NUCLEOTIDE SEQUENCE [LARGE SCALE GENOMIC DNA]</scope>
    <source>
        <strain evidence="2 3">08RB2639</strain>
    </source>
</reference>
<keyword evidence="1" id="KW-0812">Transmembrane</keyword>
<feature type="transmembrane region" description="Helical" evidence="1">
    <location>
        <begin position="21"/>
        <end position="46"/>
    </location>
</feature>
<evidence type="ECO:0000313" key="3">
    <source>
        <dbReference type="Proteomes" id="UP000313390"/>
    </source>
</evidence>
<organism evidence="2 3">
    <name type="scientific">Brucella pecoris</name>
    <dbReference type="NCBI Taxonomy" id="867683"/>
    <lineage>
        <taxon>Bacteria</taxon>
        <taxon>Pseudomonadati</taxon>
        <taxon>Pseudomonadota</taxon>
        <taxon>Alphaproteobacteria</taxon>
        <taxon>Hyphomicrobiales</taxon>
        <taxon>Brucellaceae</taxon>
        <taxon>Brucella/Ochrobactrum group</taxon>
        <taxon>Brucella</taxon>
    </lineage>
</organism>
<gene>
    <name evidence="2" type="ORF">FIB18_22585</name>
</gene>
<dbReference type="GO" id="GO:0016020">
    <property type="term" value="C:membrane"/>
    <property type="evidence" value="ECO:0007669"/>
    <property type="project" value="InterPro"/>
</dbReference>
<dbReference type="InterPro" id="IPR002208">
    <property type="entry name" value="SecY/SEC61-alpha"/>
</dbReference>
<feature type="transmembrane region" description="Helical" evidence="1">
    <location>
        <begin position="318"/>
        <end position="336"/>
    </location>
</feature>
<evidence type="ECO:0000313" key="2">
    <source>
        <dbReference type="EMBL" id="TNV08950.1"/>
    </source>
</evidence>